<reference evidence="1 2" key="1">
    <citation type="journal article" date="2023" name="ACS Omega">
        <title>Identification of the Neoaspergillic Acid Biosynthesis Gene Cluster by Establishing an In Vitro CRISPR-Ribonucleoprotein Genetic System in Aspergillus melleus.</title>
        <authorList>
            <person name="Yuan B."/>
            <person name="Grau M.F."/>
            <person name="Murata R.M."/>
            <person name="Torok T."/>
            <person name="Venkateswaran K."/>
            <person name="Stajich J.E."/>
            <person name="Wang C.C.C."/>
        </authorList>
    </citation>
    <scope>NUCLEOTIDE SEQUENCE [LARGE SCALE GENOMIC DNA]</scope>
    <source>
        <strain evidence="1 2">IMV 1140</strain>
    </source>
</reference>
<dbReference type="Proteomes" id="UP001177260">
    <property type="component" value="Unassembled WGS sequence"/>
</dbReference>
<sequence>MKPIYLIALSLPVISGLMQDHRKTTPRATTPRKDPAVHTLNMDQNVLGADDNRTSFSLSSDGLTEDVYLTTLLQDATHARRPVREPSAATETIRSVVLTACIAIVARTELHVDFDSGG</sequence>
<comment type="caution">
    <text evidence="1">The sequence shown here is derived from an EMBL/GenBank/DDBJ whole genome shotgun (WGS) entry which is preliminary data.</text>
</comment>
<dbReference type="EMBL" id="JAOPJF010000006">
    <property type="protein sequence ID" value="KAK1148821.1"/>
    <property type="molecule type" value="Genomic_DNA"/>
</dbReference>
<proteinExistence type="predicted"/>
<organism evidence="1 2">
    <name type="scientific">Aspergillus melleus</name>
    <dbReference type="NCBI Taxonomy" id="138277"/>
    <lineage>
        <taxon>Eukaryota</taxon>
        <taxon>Fungi</taxon>
        <taxon>Dikarya</taxon>
        <taxon>Ascomycota</taxon>
        <taxon>Pezizomycotina</taxon>
        <taxon>Eurotiomycetes</taxon>
        <taxon>Eurotiomycetidae</taxon>
        <taxon>Eurotiales</taxon>
        <taxon>Aspergillaceae</taxon>
        <taxon>Aspergillus</taxon>
        <taxon>Aspergillus subgen. Circumdati</taxon>
    </lineage>
</organism>
<gene>
    <name evidence="1" type="ORF">N8T08_008706</name>
</gene>
<protein>
    <submittedName>
        <fullName evidence="1">Uncharacterized protein</fullName>
    </submittedName>
</protein>
<evidence type="ECO:0000313" key="2">
    <source>
        <dbReference type="Proteomes" id="UP001177260"/>
    </source>
</evidence>
<evidence type="ECO:0000313" key="1">
    <source>
        <dbReference type="EMBL" id="KAK1148821.1"/>
    </source>
</evidence>
<name>A0ACC3BE49_9EURO</name>
<keyword evidence="2" id="KW-1185">Reference proteome</keyword>
<accession>A0ACC3BE49</accession>